<dbReference type="AlphaFoldDB" id="X1KTI0"/>
<evidence type="ECO:0000313" key="1">
    <source>
        <dbReference type="EMBL" id="GAH96930.1"/>
    </source>
</evidence>
<proteinExistence type="predicted"/>
<reference evidence="1" key="1">
    <citation type="journal article" date="2014" name="Front. Microbiol.">
        <title>High frequency of phylogenetically diverse reductive dehalogenase-homologous genes in deep subseafloor sedimentary metagenomes.</title>
        <authorList>
            <person name="Kawai M."/>
            <person name="Futagami T."/>
            <person name="Toyoda A."/>
            <person name="Takaki Y."/>
            <person name="Nishi S."/>
            <person name="Hori S."/>
            <person name="Arai W."/>
            <person name="Tsubouchi T."/>
            <person name="Morono Y."/>
            <person name="Uchiyama I."/>
            <person name="Ito T."/>
            <person name="Fujiyama A."/>
            <person name="Inagaki F."/>
            <person name="Takami H."/>
        </authorList>
    </citation>
    <scope>NUCLEOTIDE SEQUENCE</scope>
    <source>
        <strain evidence="1">Expedition CK06-06</strain>
    </source>
</reference>
<gene>
    <name evidence="1" type="ORF">S06H3_07143</name>
</gene>
<comment type="caution">
    <text evidence="1">The sequence shown here is derived from an EMBL/GenBank/DDBJ whole genome shotgun (WGS) entry which is preliminary data.</text>
</comment>
<organism evidence="1">
    <name type="scientific">marine sediment metagenome</name>
    <dbReference type="NCBI Taxonomy" id="412755"/>
    <lineage>
        <taxon>unclassified sequences</taxon>
        <taxon>metagenomes</taxon>
        <taxon>ecological metagenomes</taxon>
    </lineage>
</organism>
<dbReference type="EMBL" id="BARV01002859">
    <property type="protein sequence ID" value="GAH96930.1"/>
    <property type="molecule type" value="Genomic_DNA"/>
</dbReference>
<sequence length="66" mass="7372">MILGHPDNDTIIWVRPYGVYVPTGDEVNIAWPVSANGVVNFAVSNLNQLWFYFVGATDKIIVAYTE</sequence>
<name>X1KTI0_9ZZZZ</name>
<accession>X1KTI0</accession>
<protein>
    <submittedName>
        <fullName evidence="1">Uncharacterized protein</fullName>
    </submittedName>
</protein>